<evidence type="ECO:0008006" key="14">
    <source>
        <dbReference type="Google" id="ProtNLM"/>
    </source>
</evidence>
<keyword evidence="5" id="KW-0479">Metal-binding</keyword>
<dbReference type="InterPro" id="IPR006674">
    <property type="entry name" value="HD_domain"/>
</dbReference>
<keyword evidence="3" id="KW-0819">tRNA processing</keyword>
<keyword evidence="7" id="KW-0460">Magnesium</keyword>
<dbReference type="Gene3D" id="3.30.460.10">
    <property type="entry name" value="Beta Polymerase, domain 2"/>
    <property type="match status" value="1"/>
</dbReference>
<dbReference type="GO" id="GO:0000166">
    <property type="term" value="F:nucleotide binding"/>
    <property type="evidence" value="ECO:0007669"/>
    <property type="project" value="UniProtKB-KW"/>
</dbReference>
<evidence type="ECO:0000256" key="2">
    <source>
        <dbReference type="ARBA" id="ARBA00022679"/>
    </source>
</evidence>
<dbReference type="InterPro" id="IPR032828">
    <property type="entry name" value="PolyA_RNA-bd"/>
</dbReference>
<organism evidence="12 13">
    <name type="scientific">Candidatus Shapirobacteria bacterium CG2_30_35_20</name>
    <dbReference type="NCBI Taxonomy" id="1805376"/>
    <lineage>
        <taxon>Bacteria</taxon>
        <taxon>Candidatus Shapironibacteriota</taxon>
    </lineage>
</organism>
<name>A0A1J5I0B4_9BACT</name>
<dbReference type="AlphaFoldDB" id="A0A1J5I0B4"/>
<dbReference type="CDD" id="cd00077">
    <property type="entry name" value="HDc"/>
    <property type="match status" value="1"/>
</dbReference>
<reference evidence="12 13" key="1">
    <citation type="journal article" date="2016" name="Environ. Microbiol.">
        <title>Genomic resolution of a cold subsurface aquifer community provides metabolic insights for novel microbes adapted to high CO concentrations.</title>
        <authorList>
            <person name="Probst A.J."/>
            <person name="Castelle C.J."/>
            <person name="Singh A."/>
            <person name="Brown C.T."/>
            <person name="Anantharaman K."/>
            <person name="Sharon I."/>
            <person name="Hug L.A."/>
            <person name="Burstein D."/>
            <person name="Emerson J.B."/>
            <person name="Thomas B.C."/>
            <person name="Banfield J.F."/>
        </authorList>
    </citation>
    <scope>NUCLEOTIDE SEQUENCE [LARGE SCALE GENOMIC DNA]</scope>
    <source>
        <strain evidence="12">CG2_30_35_20</strain>
    </source>
</reference>
<dbReference type="InterPro" id="IPR006675">
    <property type="entry name" value="HDIG_dom"/>
</dbReference>
<dbReference type="GO" id="GO:0008033">
    <property type="term" value="P:tRNA processing"/>
    <property type="evidence" value="ECO:0007669"/>
    <property type="project" value="UniProtKB-KW"/>
</dbReference>
<dbReference type="Proteomes" id="UP000182344">
    <property type="component" value="Unassembled WGS sequence"/>
</dbReference>
<proteinExistence type="inferred from homology"/>
<accession>A0A1J5I0B4</accession>
<dbReference type="Pfam" id="PF12627">
    <property type="entry name" value="PolyA_pol_RNAbd"/>
    <property type="match status" value="1"/>
</dbReference>
<comment type="caution">
    <text evidence="12">The sequence shown here is derived from an EMBL/GenBank/DDBJ whole genome shotgun (WGS) entry which is preliminary data.</text>
</comment>
<evidence type="ECO:0000256" key="1">
    <source>
        <dbReference type="ARBA" id="ARBA00001946"/>
    </source>
</evidence>
<dbReference type="Gene3D" id="1.10.246.80">
    <property type="match status" value="1"/>
</dbReference>
<evidence type="ECO:0000313" key="13">
    <source>
        <dbReference type="Proteomes" id="UP000182344"/>
    </source>
</evidence>
<comment type="cofactor">
    <cofactor evidence="1">
        <name>Mg(2+)</name>
        <dbReference type="ChEBI" id="CHEBI:18420"/>
    </cofactor>
</comment>
<dbReference type="GO" id="GO:0046872">
    <property type="term" value="F:metal ion binding"/>
    <property type="evidence" value="ECO:0007669"/>
    <property type="project" value="UniProtKB-KW"/>
</dbReference>
<dbReference type="InterPro" id="IPR050264">
    <property type="entry name" value="Bact_CCA-adding_enz_type3_sf"/>
</dbReference>
<dbReference type="PANTHER" id="PTHR46173:SF1">
    <property type="entry name" value="CCA TRNA NUCLEOTIDYLTRANSFERASE 1, MITOCHONDRIAL"/>
    <property type="match status" value="1"/>
</dbReference>
<dbReference type="Pfam" id="PF01743">
    <property type="entry name" value="PolyA_pol"/>
    <property type="match status" value="1"/>
</dbReference>
<dbReference type="GO" id="GO:0000049">
    <property type="term" value="F:tRNA binding"/>
    <property type="evidence" value="ECO:0007669"/>
    <property type="project" value="TreeGrafter"/>
</dbReference>
<dbReference type="PANTHER" id="PTHR46173">
    <property type="entry name" value="CCA TRNA NUCLEOTIDYLTRANSFERASE 1, MITOCHONDRIAL"/>
    <property type="match status" value="1"/>
</dbReference>
<gene>
    <name evidence="12" type="ORF">AUK05_03460</name>
</gene>
<evidence type="ECO:0000256" key="8">
    <source>
        <dbReference type="RuleBase" id="RU003953"/>
    </source>
</evidence>
<evidence type="ECO:0000259" key="10">
    <source>
        <dbReference type="Pfam" id="PF01966"/>
    </source>
</evidence>
<dbReference type="InterPro" id="IPR043519">
    <property type="entry name" value="NT_sf"/>
</dbReference>
<keyword evidence="6" id="KW-0547">Nucleotide-binding</keyword>
<dbReference type="EMBL" id="MNZO01000050">
    <property type="protein sequence ID" value="OIP86519.1"/>
    <property type="molecule type" value="Genomic_DNA"/>
</dbReference>
<keyword evidence="2 8" id="KW-0808">Transferase</keyword>
<dbReference type="Gene3D" id="1.10.3090.10">
    <property type="entry name" value="cca-adding enzyme, domain 2"/>
    <property type="match status" value="1"/>
</dbReference>
<evidence type="ECO:0000256" key="4">
    <source>
        <dbReference type="ARBA" id="ARBA00022695"/>
    </source>
</evidence>
<dbReference type="STRING" id="1805376.AUK05_03460"/>
<keyword evidence="4" id="KW-0548">Nucleotidyltransferase</keyword>
<feature type="domain" description="Poly A polymerase head" evidence="9">
    <location>
        <begin position="25"/>
        <end position="151"/>
    </location>
</feature>
<dbReference type="SUPFAM" id="SSF81891">
    <property type="entry name" value="Poly A polymerase C-terminal region-like"/>
    <property type="match status" value="1"/>
</dbReference>
<evidence type="ECO:0000256" key="3">
    <source>
        <dbReference type="ARBA" id="ARBA00022694"/>
    </source>
</evidence>
<dbReference type="CDD" id="cd05398">
    <property type="entry name" value="NT_ClassII-CCAase"/>
    <property type="match status" value="1"/>
</dbReference>
<feature type="domain" description="HD" evidence="10">
    <location>
        <begin position="252"/>
        <end position="335"/>
    </location>
</feature>
<dbReference type="InterPro" id="IPR002646">
    <property type="entry name" value="PolA_pol_head_dom"/>
</dbReference>
<dbReference type="Pfam" id="PF01966">
    <property type="entry name" value="HD"/>
    <property type="match status" value="1"/>
</dbReference>
<keyword evidence="8" id="KW-0694">RNA-binding</keyword>
<protein>
    <recommendedName>
        <fullName evidence="14">HD domain-containing protein</fullName>
    </recommendedName>
</protein>
<sequence>MIFINKMQLPQKIIDLMKKFGDAEIYIVGGAVRDLLLNRQVKDWDLTTNLVPEEILKLFPKNSYYNNLFGTVGIIGKGGEIFEITTYRSEKGYEDNRHPDKVIWGKSLEEDVKRRDFTINALALELKITNYELRIIDYNNGLEDIKNRLIRTVGSPDERFGEDALRMMRAVRLASQLKFQIEEKTFASIVKNAKLINNIAWERIRDELFKILTTDKPGDGLIVLKNSGILELIMPEILAGVGMAQRGHHIYDVWKHSLETLNNCSSRNHVTRLAALLHDVGKPVVMKKIGDNNTFHNHEVVGSRIALSIGKRLKLSKEELQQLFILVRWHMFTVSEMQTDSAVRRFIKNVTFPYLDEMIALRRGDRLGSGAKETSWRWELFKNRLVKVQTQPFCVKDLKVDGKDVMEILKIKPSRKVGEVLDALFAEVEKDVKLNERGVLIEKIKAY</sequence>
<evidence type="ECO:0000313" key="12">
    <source>
        <dbReference type="EMBL" id="OIP86519.1"/>
    </source>
</evidence>
<dbReference type="NCBIfam" id="TIGR00277">
    <property type="entry name" value="HDIG"/>
    <property type="match status" value="1"/>
</dbReference>
<dbReference type="SUPFAM" id="SSF81301">
    <property type="entry name" value="Nucleotidyltransferase"/>
    <property type="match status" value="1"/>
</dbReference>
<dbReference type="GO" id="GO:0016779">
    <property type="term" value="F:nucleotidyltransferase activity"/>
    <property type="evidence" value="ECO:0007669"/>
    <property type="project" value="UniProtKB-KW"/>
</dbReference>
<evidence type="ECO:0000259" key="9">
    <source>
        <dbReference type="Pfam" id="PF01743"/>
    </source>
</evidence>
<evidence type="ECO:0000259" key="11">
    <source>
        <dbReference type="Pfam" id="PF12627"/>
    </source>
</evidence>
<dbReference type="InterPro" id="IPR003607">
    <property type="entry name" value="HD/PDEase_dom"/>
</dbReference>
<feature type="domain" description="tRNA nucleotidyltransferase/poly(A) polymerase RNA and SrmB- binding" evidence="11">
    <location>
        <begin position="179"/>
        <end position="237"/>
    </location>
</feature>
<evidence type="ECO:0000256" key="7">
    <source>
        <dbReference type="ARBA" id="ARBA00022842"/>
    </source>
</evidence>
<comment type="similarity">
    <text evidence="8">Belongs to the tRNA nucleotidyltransferase/poly(A) polymerase family.</text>
</comment>
<evidence type="ECO:0000256" key="6">
    <source>
        <dbReference type="ARBA" id="ARBA00022741"/>
    </source>
</evidence>
<evidence type="ECO:0000256" key="5">
    <source>
        <dbReference type="ARBA" id="ARBA00022723"/>
    </source>
</evidence>